<evidence type="ECO:0000256" key="5">
    <source>
        <dbReference type="ARBA" id="ARBA00022641"/>
    </source>
</evidence>
<keyword evidence="8 9" id="KW-0339">Growth factor</keyword>
<evidence type="ECO:0000256" key="1">
    <source>
        <dbReference type="ARBA" id="ARBA00004613"/>
    </source>
</evidence>
<dbReference type="OMA" id="SCAGLEM"/>
<keyword evidence="3 9" id="KW-0217">Developmental protein</keyword>
<comment type="function">
    <text evidence="9">Promotes plant cell differentiation, organogenesis and somatic embryogenesis as well as cell proliferation.</text>
</comment>
<gene>
    <name evidence="10" type="ORF">BVC80_8747g3</name>
</gene>
<dbReference type="PANTHER" id="PTHR33285">
    <property type="entry name" value="PHYTOSULFOKINES 3"/>
    <property type="match status" value="1"/>
</dbReference>
<keyword evidence="5 9" id="KW-0765">Sulfation</keyword>
<dbReference type="FunCoup" id="A0A200QFX1">
    <property type="interactions" value="24"/>
</dbReference>
<dbReference type="AlphaFoldDB" id="A0A200QFX1"/>
<comment type="PTM">
    <text evidence="9">Sulfation is important for activity and for the binding to a putative membrane receptor.</text>
</comment>
<dbReference type="GO" id="GO:0005576">
    <property type="term" value="C:extracellular region"/>
    <property type="evidence" value="ECO:0007669"/>
    <property type="project" value="UniProtKB-SubCell"/>
</dbReference>
<evidence type="ECO:0000256" key="2">
    <source>
        <dbReference type="ARBA" id="ARBA00010781"/>
    </source>
</evidence>
<evidence type="ECO:0000256" key="7">
    <source>
        <dbReference type="ARBA" id="ARBA00022782"/>
    </source>
</evidence>
<keyword evidence="4 9" id="KW-0964">Secreted</keyword>
<dbReference type="Pfam" id="PF06404">
    <property type="entry name" value="PSK"/>
    <property type="match status" value="1"/>
</dbReference>
<dbReference type="STRING" id="56857.A0A200QFX1"/>
<evidence type="ECO:0000313" key="11">
    <source>
        <dbReference type="Proteomes" id="UP000195402"/>
    </source>
</evidence>
<keyword evidence="11" id="KW-1185">Reference proteome</keyword>
<proteinExistence type="inferred from homology"/>
<evidence type="ECO:0000256" key="4">
    <source>
        <dbReference type="ARBA" id="ARBA00022525"/>
    </source>
</evidence>
<comment type="PTM">
    <text evidence="9">PSK-alpha is produced by endopeptidase digestion. PSK-beta is produced from PSK-alpha by exopeptidase digestion.</text>
</comment>
<comment type="subcellular location">
    <subcellularLocation>
        <location evidence="1 9">Secreted</location>
    </subcellularLocation>
</comment>
<evidence type="ECO:0000313" key="10">
    <source>
        <dbReference type="EMBL" id="OVA09418.1"/>
    </source>
</evidence>
<name>A0A200QFX1_MACCD</name>
<dbReference type="GO" id="GO:0008083">
    <property type="term" value="F:growth factor activity"/>
    <property type="evidence" value="ECO:0007669"/>
    <property type="project" value="UniProtKB-UniRule"/>
</dbReference>
<feature type="chain" id="PRO_5031606773" description="Phytosulfokine" evidence="9">
    <location>
        <begin position="22"/>
        <end position="82"/>
    </location>
</feature>
<organism evidence="10 11">
    <name type="scientific">Macleaya cordata</name>
    <name type="common">Five-seeded plume-poppy</name>
    <name type="synonym">Bocconia cordata</name>
    <dbReference type="NCBI Taxonomy" id="56857"/>
    <lineage>
        <taxon>Eukaryota</taxon>
        <taxon>Viridiplantae</taxon>
        <taxon>Streptophyta</taxon>
        <taxon>Embryophyta</taxon>
        <taxon>Tracheophyta</taxon>
        <taxon>Spermatophyta</taxon>
        <taxon>Magnoliopsida</taxon>
        <taxon>Ranunculales</taxon>
        <taxon>Papaveraceae</taxon>
        <taxon>Papaveroideae</taxon>
        <taxon>Macleaya</taxon>
    </lineage>
</organism>
<dbReference type="InParanoid" id="A0A200QFX1"/>
<keyword evidence="7 9" id="KW-0221">Differentiation</keyword>
<feature type="signal peptide" evidence="9">
    <location>
        <begin position="1"/>
        <end position="21"/>
    </location>
</feature>
<sequence length="82" mass="9207">MSKLTSLFFITLVLFFSLSLAARHEPDAVLPNDSLKAHHGDVEVENTEELNESCDGVGEEECLMRRTLAAHIDYIYTQKAKP</sequence>
<dbReference type="Proteomes" id="UP000195402">
    <property type="component" value="Unassembled WGS sequence"/>
</dbReference>
<comment type="similarity">
    <text evidence="2 9">Belongs to the phytosulfokine family.</text>
</comment>
<reference evidence="10 11" key="1">
    <citation type="journal article" date="2017" name="Mol. Plant">
        <title>The Genome of Medicinal Plant Macleaya cordata Provides New Insights into Benzylisoquinoline Alkaloids Metabolism.</title>
        <authorList>
            <person name="Liu X."/>
            <person name="Liu Y."/>
            <person name="Huang P."/>
            <person name="Ma Y."/>
            <person name="Qing Z."/>
            <person name="Tang Q."/>
            <person name="Cao H."/>
            <person name="Cheng P."/>
            <person name="Zheng Y."/>
            <person name="Yuan Z."/>
            <person name="Zhou Y."/>
            <person name="Liu J."/>
            <person name="Tang Z."/>
            <person name="Zhuo Y."/>
            <person name="Zhang Y."/>
            <person name="Yu L."/>
            <person name="Huang J."/>
            <person name="Yang P."/>
            <person name="Peng Q."/>
            <person name="Zhang J."/>
            <person name="Jiang W."/>
            <person name="Zhang Z."/>
            <person name="Lin K."/>
            <person name="Ro D.K."/>
            <person name="Chen X."/>
            <person name="Xiong X."/>
            <person name="Shang Y."/>
            <person name="Huang S."/>
            <person name="Zeng J."/>
        </authorList>
    </citation>
    <scope>NUCLEOTIDE SEQUENCE [LARGE SCALE GENOMIC DNA]</scope>
    <source>
        <strain evidence="11">cv. BLH2017</strain>
        <tissue evidence="10">Root</tissue>
    </source>
</reference>
<dbReference type="GO" id="GO:0008283">
    <property type="term" value="P:cell population proliferation"/>
    <property type="evidence" value="ECO:0007669"/>
    <property type="project" value="UniProtKB-UniRule"/>
</dbReference>
<dbReference type="OrthoDB" id="1858282at2759"/>
<dbReference type="PANTHER" id="PTHR33285:SF55">
    <property type="entry name" value="PHYTOSULFOKINES 3"/>
    <property type="match status" value="1"/>
</dbReference>
<dbReference type="EMBL" id="MVGT01002081">
    <property type="protein sequence ID" value="OVA09418.1"/>
    <property type="molecule type" value="Genomic_DNA"/>
</dbReference>
<evidence type="ECO:0000256" key="3">
    <source>
        <dbReference type="ARBA" id="ARBA00022473"/>
    </source>
</evidence>
<dbReference type="InterPro" id="IPR009438">
    <property type="entry name" value="Phytosulfokine"/>
</dbReference>
<accession>A0A200QFX1</accession>
<comment type="caution">
    <text evidence="10">The sequence shown here is derived from an EMBL/GenBank/DDBJ whole genome shotgun (WGS) entry which is preliminary data.</text>
</comment>
<evidence type="ECO:0000256" key="8">
    <source>
        <dbReference type="ARBA" id="ARBA00023030"/>
    </source>
</evidence>
<protein>
    <recommendedName>
        <fullName evidence="9">Phytosulfokine</fullName>
    </recommendedName>
    <component>
        <recommendedName>
            <fullName evidence="9">Phytosulfokine-alpha</fullName>
            <shortName evidence="9">PSK-alpha</shortName>
            <shortName evidence="9">Phytosulfokine-a</shortName>
        </recommendedName>
    </component>
    <component>
        <recommendedName>
            <fullName evidence="9">Phytosulfokine-beta</fullName>
            <shortName evidence="9">PSK-beta</shortName>
            <shortName evidence="9">Phytosulfokine-b</shortName>
        </recommendedName>
    </component>
</protein>
<dbReference type="GO" id="GO:0030154">
    <property type="term" value="P:cell differentiation"/>
    <property type="evidence" value="ECO:0007669"/>
    <property type="project" value="UniProtKB-UniRule"/>
</dbReference>
<evidence type="ECO:0000256" key="6">
    <source>
        <dbReference type="ARBA" id="ARBA00022729"/>
    </source>
</evidence>
<evidence type="ECO:0000256" key="9">
    <source>
        <dbReference type="RuleBase" id="RU368031"/>
    </source>
</evidence>
<keyword evidence="6 9" id="KW-0732">Signal</keyword>